<evidence type="ECO:0000313" key="1">
    <source>
        <dbReference type="EMBL" id="KYQ57654.1"/>
    </source>
</evidence>
<proteinExistence type="predicted"/>
<sequence>MNSDTRQLNHLVVHSDIDSLIEAPRRANCAWVDNVGFFTEFATACLFVNKCSRKTELSALLCYRCRLPSLNTLASAHGVPPAGCCGRYPVEIIFSKNVTNRSFPVLIVVYSAMCLTGGRRDHCANLKPKTEKERGSGDTLGNPNVCRQLHTGLILCRVMILQLSPYHSRRDNEMPGLSLPRTIPKCTCPGDIRKLPTPRNSVDA</sequence>
<dbReference type="EMBL" id="KQ982335">
    <property type="protein sequence ID" value="KYQ57654.1"/>
    <property type="molecule type" value="Genomic_DNA"/>
</dbReference>
<protein>
    <submittedName>
        <fullName evidence="1">Uncharacterized protein</fullName>
    </submittedName>
</protein>
<organism evidence="1 2">
    <name type="scientific">Mycetomoellerius zeteki</name>
    <dbReference type="NCBI Taxonomy" id="64791"/>
    <lineage>
        <taxon>Eukaryota</taxon>
        <taxon>Metazoa</taxon>
        <taxon>Ecdysozoa</taxon>
        <taxon>Arthropoda</taxon>
        <taxon>Hexapoda</taxon>
        <taxon>Insecta</taxon>
        <taxon>Pterygota</taxon>
        <taxon>Neoptera</taxon>
        <taxon>Endopterygota</taxon>
        <taxon>Hymenoptera</taxon>
        <taxon>Apocrita</taxon>
        <taxon>Aculeata</taxon>
        <taxon>Formicoidea</taxon>
        <taxon>Formicidae</taxon>
        <taxon>Myrmicinae</taxon>
        <taxon>Mycetomoellerius</taxon>
    </lineage>
</organism>
<dbReference type="Proteomes" id="UP000075809">
    <property type="component" value="Unassembled WGS sequence"/>
</dbReference>
<name>A0A151XBE1_9HYME</name>
<gene>
    <name evidence="1" type="ORF">ALC60_03616</name>
</gene>
<dbReference type="AlphaFoldDB" id="A0A151XBE1"/>
<reference evidence="1 2" key="1">
    <citation type="submission" date="2015-09" db="EMBL/GenBank/DDBJ databases">
        <title>Trachymyrmex zeteki WGS genome.</title>
        <authorList>
            <person name="Nygaard S."/>
            <person name="Hu H."/>
            <person name="Boomsma J."/>
            <person name="Zhang G."/>
        </authorList>
    </citation>
    <scope>NUCLEOTIDE SEQUENCE [LARGE SCALE GENOMIC DNA]</scope>
    <source>
        <strain evidence="1">Tzet28-1</strain>
        <tissue evidence="1">Whole body</tissue>
    </source>
</reference>
<accession>A0A151XBE1</accession>
<keyword evidence="2" id="KW-1185">Reference proteome</keyword>
<evidence type="ECO:0000313" key="2">
    <source>
        <dbReference type="Proteomes" id="UP000075809"/>
    </source>
</evidence>